<dbReference type="PANTHER" id="PTHR24221:SF503">
    <property type="entry name" value="MITOCHONDRIAL POTASSIUM CHANNEL ATP-BINDING SUBUNIT"/>
    <property type="match status" value="1"/>
</dbReference>
<dbReference type="Pfam" id="PF00664">
    <property type="entry name" value="ABC_membrane"/>
    <property type="match status" value="1"/>
</dbReference>
<keyword evidence="3 5" id="KW-1133">Transmembrane helix</keyword>
<dbReference type="STRING" id="105785.A0A2J7RH26"/>
<dbReference type="EMBL" id="NEVH01003747">
    <property type="protein sequence ID" value="PNF40141.1"/>
    <property type="molecule type" value="Genomic_DNA"/>
</dbReference>
<comment type="caution">
    <text evidence="7">The sequence shown here is derived from an EMBL/GenBank/DDBJ whole genome shotgun (WGS) entry which is preliminary data.</text>
</comment>
<dbReference type="InterPro" id="IPR039421">
    <property type="entry name" value="Type_1_exporter"/>
</dbReference>
<feature type="domain" description="ABC transmembrane type-1" evidence="6">
    <location>
        <begin position="1"/>
        <end position="154"/>
    </location>
</feature>
<feature type="transmembrane region" description="Helical" evidence="5">
    <location>
        <begin position="13"/>
        <end position="30"/>
    </location>
</feature>
<evidence type="ECO:0000313" key="7">
    <source>
        <dbReference type="EMBL" id="PNF40141.1"/>
    </source>
</evidence>
<evidence type="ECO:0000256" key="4">
    <source>
        <dbReference type="ARBA" id="ARBA00023136"/>
    </source>
</evidence>
<dbReference type="OrthoDB" id="9643868at2759"/>
<feature type="transmembrane region" description="Helical" evidence="5">
    <location>
        <begin position="91"/>
        <end position="109"/>
    </location>
</feature>
<dbReference type="Proteomes" id="UP000235965">
    <property type="component" value="Unassembled WGS sequence"/>
</dbReference>
<dbReference type="GO" id="GO:0005524">
    <property type="term" value="F:ATP binding"/>
    <property type="evidence" value="ECO:0007669"/>
    <property type="project" value="InterPro"/>
</dbReference>
<evidence type="ECO:0000256" key="3">
    <source>
        <dbReference type="ARBA" id="ARBA00022989"/>
    </source>
</evidence>
<proteinExistence type="predicted"/>
<evidence type="ECO:0000256" key="5">
    <source>
        <dbReference type="SAM" id="Phobius"/>
    </source>
</evidence>
<reference evidence="7 8" key="1">
    <citation type="submission" date="2017-12" db="EMBL/GenBank/DDBJ databases">
        <title>Hemimetabolous genomes reveal molecular basis of termite eusociality.</title>
        <authorList>
            <person name="Harrison M.C."/>
            <person name="Jongepier E."/>
            <person name="Robertson H.M."/>
            <person name="Arning N."/>
            <person name="Bitard-Feildel T."/>
            <person name="Chao H."/>
            <person name="Childers C.P."/>
            <person name="Dinh H."/>
            <person name="Doddapaneni H."/>
            <person name="Dugan S."/>
            <person name="Gowin J."/>
            <person name="Greiner C."/>
            <person name="Han Y."/>
            <person name="Hu H."/>
            <person name="Hughes D.S.T."/>
            <person name="Huylmans A.-K."/>
            <person name="Kemena C."/>
            <person name="Kremer L.P.M."/>
            <person name="Lee S.L."/>
            <person name="Lopez-Ezquerra A."/>
            <person name="Mallet L."/>
            <person name="Monroy-Kuhn J.M."/>
            <person name="Moser A."/>
            <person name="Murali S.C."/>
            <person name="Muzny D.M."/>
            <person name="Otani S."/>
            <person name="Piulachs M.-D."/>
            <person name="Poelchau M."/>
            <person name="Qu J."/>
            <person name="Schaub F."/>
            <person name="Wada-Katsumata A."/>
            <person name="Worley K.C."/>
            <person name="Xie Q."/>
            <person name="Ylla G."/>
            <person name="Poulsen M."/>
            <person name="Gibbs R.A."/>
            <person name="Schal C."/>
            <person name="Richards S."/>
            <person name="Belles X."/>
            <person name="Korb J."/>
            <person name="Bornberg-Bauer E."/>
        </authorList>
    </citation>
    <scope>NUCLEOTIDE SEQUENCE [LARGE SCALE GENOMIC DNA]</scope>
    <source>
        <tissue evidence="7">Whole body</tissue>
    </source>
</reference>
<dbReference type="PROSITE" id="PS50929">
    <property type="entry name" value="ABC_TM1F"/>
    <property type="match status" value="1"/>
</dbReference>
<comment type="subcellular location">
    <subcellularLocation>
        <location evidence="1">Membrane</location>
        <topology evidence="1">Multi-pass membrane protein</topology>
    </subcellularLocation>
</comment>
<dbReference type="SUPFAM" id="SSF90123">
    <property type="entry name" value="ABC transporter transmembrane region"/>
    <property type="match status" value="1"/>
</dbReference>
<evidence type="ECO:0000313" key="8">
    <source>
        <dbReference type="Proteomes" id="UP000235965"/>
    </source>
</evidence>
<dbReference type="InterPro" id="IPR011527">
    <property type="entry name" value="ABC1_TM_dom"/>
</dbReference>
<keyword evidence="8" id="KW-1185">Reference proteome</keyword>
<dbReference type="PANTHER" id="PTHR24221">
    <property type="entry name" value="ATP-BINDING CASSETTE SUB-FAMILY B"/>
    <property type="match status" value="1"/>
</dbReference>
<evidence type="ECO:0000256" key="1">
    <source>
        <dbReference type="ARBA" id="ARBA00004141"/>
    </source>
</evidence>
<sequence>MVAAFLHGWKMEMVLLLVFPAIAIAFHLKIRTVEQHRQKHHRLMQPANDVVTECIQKIRTIRAMGGEEIFRDLYSKRLRAPYNARKKHAKVYAVVYALSESGVHVLYAASFKFGFFLIRSGLMDLVKVYRIFFALGICIISMSHLLTYRQEWITAENTLHKLFQLVRGHCDNTECQSKSKC</sequence>
<protein>
    <recommendedName>
        <fullName evidence="6">ABC transmembrane type-1 domain-containing protein</fullName>
    </recommendedName>
</protein>
<dbReference type="InterPro" id="IPR036640">
    <property type="entry name" value="ABC1_TM_sf"/>
</dbReference>
<feature type="transmembrane region" description="Helical" evidence="5">
    <location>
        <begin position="129"/>
        <end position="148"/>
    </location>
</feature>
<gene>
    <name evidence="7" type="ORF">B7P43_G09772</name>
</gene>
<dbReference type="Gene3D" id="1.20.1560.10">
    <property type="entry name" value="ABC transporter type 1, transmembrane domain"/>
    <property type="match status" value="1"/>
</dbReference>
<evidence type="ECO:0000259" key="6">
    <source>
        <dbReference type="PROSITE" id="PS50929"/>
    </source>
</evidence>
<accession>A0A2J7RH26</accession>
<dbReference type="GO" id="GO:0016020">
    <property type="term" value="C:membrane"/>
    <property type="evidence" value="ECO:0007669"/>
    <property type="project" value="UniProtKB-SubCell"/>
</dbReference>
<organism evidence="7 8">
    <name type="scientific">Cryptotermes secundus</name>
    <dbReference type="NCBI Taxonomy" id="105785"/>
    <lineage>
        <taxon>Eukaryota</taxon>
        <taxon>Metazoa</taxon>
        <taxon>Ecdysozoa</taxon>
        <taxon>Arthropoda</taxon>
        <taxon>Hexapoda</taxon>
        <taxon>Insecta</taxon>
        <taxon>Pterygota</taxon>
        <taxon>Neoptera</taxon>
        <taxon>Polyneoptera</taxon>
        <taxon>Dictyoptera</taxon>
        <taxon>Blattodea</taxon>
        <taxon>Blattoidea</taxon>
        <taxon>Termitoidae</taxon>
        <taxon>Kalotermitidae</taxon>
        <taxon>Cryptotermitinae</taxon>
        <taxon>Cryptotermes</taxon>
    </lineage>
</organism>
<dbReference type="InParanoid" id="A0A2J7RH26"/>
<dbReference type="AlphaFoldDB" id="A0A2J7RH26"/>
<dbReference type="GO" id="GO:0140359">
    <property type="term" value="F:ABC-type transporter activity"/>
    <property type="evidence" value="ECO:0007669"/>
    <property type="project" value="InterPro"/>
</dbReference>
<keyword evidence="4 5" id="KW-0472">Membrane</keyword>
<evidence type="ECO:0000256" key="2">
    <source>
        <dbReference type="ARBA" id="ARBA00022692"/>
    </source>
</evidence>
<keyword evidence="2 5" id="KW-0812">Transmembrane</keyword>
<name>A0A2J7RH26_9NEOP</name>